<feature type="non-terminal residue" evidence="1">
    <location>
        <position position="1"/>
    </location>
</feature>
<proteinExistence type="predicted"/>
<dbReference type="AlphaFoldDB" id="X0YBZ5"/>
<name>X0YBZ5_9ZZZZ</name>
<sequence>DIPRTANMLGVTIRGVYMMMKKLGIRRADYKNV</sequence>
<evidence type="ECO:0000313" key="1">
    <source>
        <dbReference type="EMBL" id="GAG46248.1"/>
    </source>
</evidence>
<accession>X0YBZ5</accession>
<organism evidence="1">
    <name type="scientific">marine sediment metagenome</name>
    <dbReference type="NCBI Taxonomy" id="412755"/>
    <lineage>
        <taxon>unclassified sequences</taxon>
        <taxon>metagenomes</taxon>
        <taxon>ecological metagenomes</taxon>
    </lineage>
</organism>
<dbReference type="EMBL" id="BARS01055495">
    <property type="protein sequence ID" value="GAG46248.1"/>
    <property type="molecule type" value="Genomic_DNA"/>
</dbReference>
<protein>
    <submittedName>
        <fullName evidence="1">Uncharacterized protein</fullName>
    </submittedName>
</protein>
<gene>
    <name evidence="1" type="ORF">S01H1_81933</name>
</gene>
<reference evidence="1" key="1">
    <citation type="journal article" date="2014" name="Front. Microbiol.">
        <title>High frequency of phylogenetically diverse reductive dehalogenase-homologous genes in deep subseafloor sedimentary metagenomes.</title>
        <authorList>
            <person name="Kawai M."/>
            <person name="Futagami T."/>
            <person name="Toyoda A."/>
            <person name="Takaki Y."/>
            <person name="Nishi S."/>
            <person name="Hori S."/>
            <person name="Arai W."/>
            <person name="Tsubouchi T."/>
            <person name="Morono Y."/>
            <person name="Uchiyama I."/>
            <person name="Ito T."/>
            <person name="Fujiyama A."/>
            <person name="Inagaki F."/>
            <person name="Takami H."/>
        </authorList>
    </citation>
    <scope>NUCLEOTIDE SEQUENCE</scope>
    <source>
        <strain evidence="1">Expedition CK06-06</strain>
    </source>
</reference>
<comment type="caution">
    <text evidence="1">The sequence shown here is derived from an EMBL/GenBank/DDBJ whole genome shotgun (WGS) entry which is preliminary data.</text>
</comment>